<evidence type="ECO:0000313" key="2">
    <source>
        <dbReference type="Proteomes" id="UP000000305"/>
    </source>
</evidence>
<dbReference type="KEGG" id="dpx:DAPPUDRAFT_323898"/>
<dbReference type="InterPro" id="IPR043502">
    <property type="entry name" value="DNA/RNA_pol_sf"/>
</dbReference>
<proteinExistence type="predicted"/>
<dbReference type="GO" id="GO:0071897">
    <property type="term" value="P:DNA biosynthetic process"/>
    <property type="evidence" value="ECO:0007669"/>
    <property type="project" value="UniProtKB-ARBA"/>
</dbReference>
<dbReference type="AlphaFoldDB" id="E9H041"/>
<dbReference type="SUPFAM" id="SSF56672">
    <property type="entry name" value="DNA/RNA polymerases"/>
    <property type="match status" value="1"/>
</dbReference>
<dbReference type="EMBL" id="GL732579">
    <property type="protein sequence ID" value="EFX74923.1"/>
    <property type="molecule type" value="Genomic_DNA"/>
</dbReference>
<evidence type="ECO:0000313" key="1">
    <source>
        <dbReference type="EMBL" id="EFX74923.1"/>
    </source>
</evidence>
<sequence>MSSLVLRRKDFIAYVDTDFDNNMVVVGQEEQPENSVCSFVKNAVQPDEKLKILMDARVGENLSEEERSAIFELLSKYLRCFPSADGELGFTNMAEHFIDTGDAQPISCVPYCVSAMERRIIIEKVAGMLKQGIIRPSFSPWAV</sequence>
<accession>E9H041</accession>
<protein>
    <submittedName>
        <fullName evidence="1">Uncharacterized protein</fullName>
    </submittedName>
</protein>
<dbReference type="InParanoid" id="E9H041"/>
<dbReference type="Gene3D" id="3.10.10.10">
    <property type="entry name" value="HIV Type 1 Reverse Transcriptase, subunit A, domain 1"/>
    <property type="match status" value="1"/>
</dbReference>
<dbReference type="eggNOG" id="ENOG502SET1">
    <property type="taxonomic scope" value="Eukaryota"/>
</dbReference>
<organism evidence="1 2">
    <name type="scientific">Daphnia pulex</name>
    <name type="common">Water flea</name>
    <dbReference type="NCBI Taxonomy" id="6669"/>
    <lineage>
        <taxon>Eukaryota</taxon>
        <taxon>Metazoa</taxon>
        <taxon>Ecdysozoa</taxon>
        <taxon>Arthropoda</taxon>
        <taxon>Crustacea</taxon>
        <taxon>Branchiopoda</taxon>
        <taxon>Diplostraca</taxon>
        <taxon>Cladocera</taxon>
        <taxon>Anomopoda</taxon>
        <taxon>Daphniidae</taxon>
        <taxon>Daphnia</taxon>
    </lineage>
</organism>
<gene>
    <name evidence="1" type="ORF">DAPPUDRAFT_323898</name>
</gene>
<dbReference type="HOGENOM" id="CLU_1808163_0_0_1"/>
<dbReference type="STRING" id="6669.E9H041"/>
<dbReference type="OrthoDB" id="420169at2759"/>
<dbReference type="Proteomes" id="UP000000305">
    <property type="component" value="Unassembled WGS sequence"/>
</dbReference>
<keyword evidence="2" id="KW-1185">Reference proteome</keyword>
<name>E9H041_DAPPU</name>
<reference evidence="1 2" key="1">
    <citation type="journal article" date="2011" name="Science">
        <title>The ecoresponsive genome of Daphnia pulex.</title>
        <authorList>
            <person name="Colbourne J.K."/>
            <person name="Pfrender M.E."/>
            <person name="Gilbert D."/>
            <person name="Thomas W.K."/>
            <person name="Tucker A."/>
            <person name="Oakley T.H."/>
            <person name="Tokishita S."/>
            <person name="Aerts A."/>
            <person name="Arnold G.J."/>
            <person name="Basu M.K."/>
            <person name="Bauer D.J."/>
            <person name="Caceres C.E."/>
            <person name="Carmel L."/>
            <person name="Casola C."/>
            <person name="Choi J.H."/>
            <person name="Detter J.C."/>
            <person name="Dong Q."/>
            <person name="Dusheyko S."/>
            <person name="Eads B.D."/>
            <person name="Frohlich T."/>
            <person name="Geiler-Samerotte K.A."/>
            <person name="Gerlach D."/>
            <person name="Hatcher P."/>
            <person name="Jogdeo S."/>
            <person name="Krijgsveld J."/>
            <person name="Kriventseva E.V."/>
            <person name="Kultz D."/>
            <person name="Laforsch C."/>
            <person name="Lindquist E."/>
            <person name="Lopez J."/>
            <person name="Manak J.R."/>
            <person name="Muller J."/>
            <person name="Pangilinan J."/>
            <person name="Patwardhan R.P."/>
            <person name="Pitluck S."/>
            <person name="Pritham E.J."/>
            <person name="Rechtsteiner A."/>
            <person name="Rho M."/>
            <person name="Rogozin I.B."/>
            <person name="Sakarya O."/>
            <person name="Salamov A."/>
            <person name="Schaack S."/>
            <person name="Shapiro H."/>
            <person name="Shiga Y."/>
            <person name="Skalitzky C."/>
            <person name="Smith Z."/>
            <person name="Souvorov A."/>
            <person name="Sung W."/>
            <person name="Tang Z."/>
            <person name="Tsuchiya D."/>
            <person name="Tu H."/>
            <person name="Vos H."/>
            <person name="Wang M."/>
            <person name="Wolf Y.I."/>
            <person name="Yamagata H."/>
            <person name="Yamada T."/>
            <person name="Ye Y."/>
            <person name="Shaw J.R."/>
            <person name="Andrews J."/>
            <person name="Crease T.J."/>
            <person name="Tang H."/>
            <person name="Lucas S.M."/>
            <person name="Robertson H.M."/>
            <person name="Bork P."/>
            <person name="Koonin E.V."/>
            <person name="Zdobnov E.M."/>
            <person name="Grigoriev I.V."/>
            <person name="Lynch M."/>
            <person name="Boore J.L."/>
        </authorList>
    </citation>
    <scope>NUCLEOTIDE SEQUENCE [LARGE SCALE GENOMIC DNA]</scope>
</reference>